<evidence type="ECO:0000256" key="1">
    <source>
        <dbReference type="ARBA" id="ARBA00006484"/>
    </source>
</evidence>
<dbReference type="AlphaFoldDB" id="A0A0D2K3Q8"/>
<dbReference type="InterPro" id="IPR002347">
    <property type="entry name" value="SDR_fam"/>
</dbReference>
<dbReference type="RefSeq" id="XP_016634545.1">
    <property type="nucleotide sequence ID" value="XM_016774618.1"/>
</dbReference>
<keyword evidence="3" id="KW-0560">Oxidoreductase</keyword>
<reference evidence="4 5" key="1">
    <citation type="submission" date="2015-01" db="EMBL/GenBank/DDBJ databases">
        <title>The Genome Sequence of Fonsecaea multimorphosa CBS 102226.</title>
        <authorList>
            <consortium name="The Broad Institute Genomics Platform"/>
            <person name="Cuomo C."/>
            <person name="de Hoog S."/>
            <person name="Gorbushina A."/>
            <person name="Stielow B."/>
            <person name="Teixiera M."/>
            <person name="Abouelleil A."/>
            <person name="Chapman S.B."/>
            <person name="Priest M."/>
            <person name="Young S.K."/>
            <person name="Wortman J."/>
            <person name="Nusbaum C."/>
            <person name="Birren B."/>
        </authorList>
    </citation>
    <scope>NUCLEOTIDE SEQUENCE [LARGE SCALE GENOMIC DNA]</scope>
    <source>
        <strain evidence="4 5">CBS 102226</strain>
    </source>
</reference>
<dbReference type="EMBL" id="KN848067">
    <property type="protein sequence ID" value="KIY00423.1"/>
    <property type="molecule type" value="Genomic_DNA"/>
</dbReference>
<evidence type="ECO:0000256" key="3">
    <source>
        <dbReference type="ARBA" id="ARBA00023002"/>
    </source>
</evidence>
<dbReference type="NCBIfam" id="NF005559">
    <property type="entry name" value="PRK07231.1"/>
    <property type="match status" value="1"/>
</dbReference>
<dbReference type="PANTHER" id="PTHR24321:SF8">
    <property type="entry name" value="ESTRADIOL 17-BETA-DEHYDROGENASE 8-RELATED"/>
    <property type="match status" value="1"/>
</dbReference>
<dbReference type="Proteomes" id="UP000053411">
    <property type="component" value="Unassembled WGS sequence"/>
</dbReference>
<dbReference type="GeneID" id="27709854"/>
<keyword evidence="5" id="KW-1185">Reference proteome</keyword>
<gene>
    <name evidence="4" type="ORF">Z520_04108</name>
</gene>
<dbReference type="PANTHER" id="PTHR24321">
    <property type="entry name" value="DEHYDROGENASES, SHORT CHAIN"/>
    <property type="match status" value="1"/>
</dbReference>
<dbReference type="OrthoDB" id="417891at2759"/>
<dbReference type="VEuPathDB" id="FungiDB:Z520_04108"/>
<dbReference type="PRINTS" id="PR00081">
    <property type="entry name" value="GDHRDH"/>
</dbReference>
<evidence type="ECO:0000256" key="2">
    <source>
        <dbReference type="ARBA" id="ARBA00022857"/>
    </source>
</evidence>
<evidence type="ECO:0000313" key="4">
    <source>
        <dbReference type="EMBL" id="KIY00423.1"/>
    </source>
</evidence>
<organism evidence="4 5">
    <name type="scientific">Fonsecaea multimorphosa CBS 102226</name>
    <dbReference type="NCBI Taxonomy" id="1442371"/>
    <lineage>
        <taxon>Eukaryota</taxon>
        <taxon>Fungi</taxon>
        <taxon>Dikarya</taxon>
        <taxon>Ascomycota</taxon>
        <taxon>Pezizomycotina</taxon>
        <taxon>Eurotiomycetes</taxon>
        <taxon>Chaetothyriomycetidae</taxon>
        <taxon>Chaetothyriales</taxon>
        <taxon>Herpotrichiellaceae</taxon>
        <taxon>Fonsecaea</taxon>
    </lineage>
</organism>
<dbReference type="PROSITE" id="PS00061">
    <property type="entry name" value="ADH_SHORT"/>
    <property type="match status" value="1"/>
</dbReference>
<accession>A0A0D2K3Q8</accession>
<comment type="similarity">
    <text evidence="1">Belongs to the short-chain dehydrogenases/reductases (SDR) family.</text>
</comment>
<dbReference type="InterPro" id="IPR020904">
    <property type="entry name" value="Sc_DH/Rdtase_CS"/>
</dbReference>
<dbReference type="FunFam" id="3.40.50.720:FF:000084">
    <property type="entry name" value="Short-chain dehydrogenase reductase"/>
    <property type="match status" value="1"/>
</dbReference>
<name>A0A0D2K3Q8_9EURO</name>
<protein>
    <submittedName>
        <fullName evidence="4">Uncharacterized protein</fullName>
    </submittedName>
</protein>
<sequence>MSNIVNLQGRVAIVTGSSSGNGRAIALLLATEGAYVVCSDIQPNVREGGSEQDLTPTHEVITRNGRSVFQKADVSSEEDMINLVERAVKEFGRLDIFVNNAGIFCGLNDIVGEPVSAFDKTMLVNARGVFLGMKYAITQMMKQEPRTSGERGWVVNIGSIASTCGLAGETSYCASKGAVAMLTRAVAIDYAPHKIHVNAVCPGFISTAMVNPYLAQDEMKKALHATTPWPNLGTPQDVAKAVLVLSSDAASWMTGNLLSVDGGFTAQ</sequence>
<dbReference type="CDD" id="cd05233">
    <property type="entry name" value="SDR_c"/>
    <property type="match status" value="1"/>
</dbReference>
<dbReference type="STRING" id="1442371.A0A0D2K3Q8"/>
<dbReference type="InterPro" id="IPR036291">
    <property type="entry name" value="NAD(P)-bd_dom_sf"/>
</dbReference>
<evidence type="ECO:0000313" key="5">
    <source>
        <dbReference type="Proteomes" id="UP000053411"/>
    </source>
</evidence>
<dbReference type="SUPFAM" id="SSF51735">
    <property type="entry name" value="NAD(P)-binding Rossmann-fold domains"/>
    <property type="match status" value="1"/>
</dbReference>
<keyword evidence="2" id="KW-0521">NADP</keyword>
<proteinExistence type="inferred from homology"/>
<dbReference type="Gene3D" id="3.40.50.720">
    <property type="entry name" value="NAD(P)-binding Rossmann-like Domain"/>
    <property type="match status" value="1"/>
</dbReference>
<dbReference type="Pfam" id="PF13561">
    <property type="entry name" value="adh_short_C2"/>
    <property type="match status" value="1"/>
</dbReference>
<dbReference type="GO" id="GO:0016491">
    <property type="term" value="F:oxidoreductase activity"/>
    <property type="evidence" value="ECO:0007669"/>
    <property type="project" value="UniProtKB-KW"/>
</dbReference>
<dbReference type="PRINTS" id="PR00080">
    <property type="entry name" value="SDRFAMILY"/>
</dbReference>